<reference evidence="7 8" key="1">
    <citation type="submission" date="2016-01" db="EMBL/GenBank/DDBJ databases">
        <authorList>
            <person name="Oliw E.H."/>
        </authorList>
    </citation>
    <scope>NUCLEOTIDE SEQUENCE [LARGE SCALE GENOMIC DNA]</scope>
    <source>
        <strain evidence="7 8">CMW7756A</strain>
    </source>
</reference>
<comment type="catalytic activity">
    <reaction evidence="5">
        <text>GMP + ATP = GDP + ADP</text>
        <dbReference type="Rhea" id="RHEA:20780"/>
        <dbReference type="ChEBI" id="CHEBI:30616"/>
        <dbReference type="ChEBI" id="CHEBI:58115"/>
        <dbReference type="ChEBI" id="CHEBI:58189"/>
        <dbReference type="ChEBI" id="CHEBI:456216"/>
        <dbReference type="EC" id="2.7.4.8"/>
    </reaction>
</comment>
<dbReference type="PROSITE" id="PS50052">
    <property type="entry name" value="GUANYLATE_KINASE_2"/>
    <property type="match status" value="1"/>
</dbReference>
<dbReference type="PROSITE" id="PS00856">
    <property type="entry name" value="GUANYLATE_KINASE_1"/>
    <property type="match status" value="1"/>
</dbReference>
<dbReference type="InterPro" id="IPR008144">
    <property type="entry name" value="Guanylate_kin-like_dom"/>
</dbReference>
<proteinExistence type="inferred from homology"/>
<dbReference type="RefSeq" id="WP_060800454.1">
    <property type="nucleotide sequence ID" value="NZ_KQ957104.1"/>
</dbReference>
<evidence type="ECO:0000259" key="6">
    <source>
        <dbReference type="PROSITE" id="PS50052"/>
    </source>
</evidence>
<sequence length="178" mass="20619">MIYLILGHSGSGKSTIRNALTSHGIEKIITYTTRKPRISEVDGMDYNFIDSELFKKMDKDNLFIGTTCYVGNYYSTLKEDLEKNNNKDRDCVIVVDKEGVIAIKKEFENAKSIYLKCSRDTLRDRMIKRHDNENDIEKRLDVLEDLDPYADYIIDADRDIDSVFEDVISLMKNIKEGK</sequence>
<evidence type="ECO:0000256" key="5">
    <source>
        <dbReference type="ARBA" id="ARBA00048594"/>
    </source>
</evidence>
<dbReference type="GO" id="GO:0005829">
    <property type="term" value="C:cytosol"/>
    <property type="evidence" value="ECO:0007669"/>
    <property type="project" value="TreeGrafter"/>
</dbReference>
<evidence type="ECO:0000313" key="8">
    <source>
        <dbReference type="Proteomes" id="UP000070174"/>
    </source>
</evidence>
<gene>
    <name evidence="7" type="ORF">HMPREF3229_01430</name>
</gene>
<dbReference type="AlphaFoldDB" id="A0A133PKV1"/>
<comment type="function">
    <text evidence="1">Essential for recycling GMP and indirectly, cGMP.</text>
</comment>
<evidence type="ECO:0000313" key="7">
    <source>
        <dbReference type="EMBL" id="KXA29180.1"/>
    </source>
</evidence>
<dbReference type="GO" id="GO:0004385">
    <property type="term" value="F:GMP kinase activity"/>
    <property type="evidence" value="ECO:0007669"/>
    <property type="project" value="UniProtKB-EC"/>
</dbReference>
<dbReference type="Gene3D" id="3.40.50.300">
    <property type="entry name" value="P-loop containing nucleotide triphosphate hydrolases"/>
    <property type="match status" value="1"/>
</dbReference>
<dbReference type="Proteomes" id="UP000070174">
    <property type="component" value="Unassembled WGS sequence"/>
</dbReference>
<feature type="domain" description="Guanylate kinase-like" evidence="6">
    <location>
        <begin position="1"/>
        <end position="172"/>
    </location>
</feature>
<comment type="caution">
    <text evidence="7">The sequence shown here is derived from an EMBL/GenBank/DDBJ whole genome shotgun (WGS) entry which is preliminary data.</text>
</comment>
<dbReference type="SUPFAM" id="SSF52540">
    <property type="entry name" value="P-loop containing nucleoside triphosphate hydrolases"/>
    <property type="match status" value="1"/>
</dbReference>
<dbReference type="CDD" id="cd00071">
    <property type="entry name" value="GMPK"/>
    <property type="match status" value="1"/>
</dbReference>
<evidence type="ECO:0000256" key="2">
    <source>
        <dbReference type="ARBA" id="ARBA00005790"/>
    </source>
</evidence>
<organism evidence="7">
    <name type="scientific">Peptoniphilus harei</name>
    <dbReference type="NCBI Taxonomy" id="54005"/>
    <lineage>
        <taxon>Bacteria</taxon>
        <taxon>Bacillati</taxon>
        <taxon>Bacillota</taxon>
        <taxon>Tissierellia</taxon>
        <taxon>Tissierellales</taxon>
        <taxon>Peptoniphilaceae</taxon>
        <taxon>Peptoniphilus</taxon>
    </lineage>
</organism>
<name>A0A133PKV1_9FIRM</name>
<dbReference type="InterPro" id="IPR020590">
    <property type="entry name" value="Guanylate_kinase_CS"/>
</dbReference>
<dbReference type="PANTHER" id="PTHR23117:SF13">
    <property type="entry name" value="GUANYLATE KINASE"/>
    <property type="match status" value="1"/>
</dbReference>
<accession>A0A133PKV1</accession>
<dbReference type="Pfam" id="PF00625">
    <property type="entry name" value="Guanylate_kin"/>
    <property type="match status" value="1"/>
</dbReference>
<evidence type="ECO:0000256" key="1">
    <source>
        <dbReference type="ARBA" id="ARBA00003531"/>
    </source>
</evidence>
<evidence type="ECO:0000256" key="4">
    <source>
        <dbReference type="ARBA" id="ARBA00022777"/>
    </source>
</evidence>
<dbReference type="InterPro" id="IPR027417">
    <property type="entry name" value="P-loop_NTPase"/>
</dbReference>
<dbReference type="PANTHER" id="PTHR23117">
    <property type="entry name" value="GUANYLATE KINASE-RELATED"/>
    <property type="match status" value="1"/>
</dbReference>
<keyword evidence="4 7" id="KW-0418">Kinase</keyword>
<dbReference type="PATRIC" id="fig|54005.3.peg.1393"/>
<dbReference type="EMBL" id="LRQE01000037">
    <property type="protein sequence ID" value="KXA29180.1"/>
    <property type="molecule type" value="Genomic_DNA"/>
</dbReference>
<comment type="similarity">
    <text evidence="2">Belongs to the guanylate kinase family.</text>
</comment>
<evidence type="ECO:0000256" key="3">
    <source>
        <dbReference type="ARBA" id="ARBA00022679"/>
    </source>
</evidence>
<dbReference type="SMART" id="SM00072">
    <property type="entry name" value="GuKc"/>
    <property type="match status" value="1"/>
</dbReference>
<dbReference type="InterPro" id="IPR008145">
    <property type="entry name" value="GK/Ca_channel_bsu"/>
</dbReference>
<keyword evidence="3" id="KW-0808">Transferase</keyword>
<protein>
    <submittedName>
        <fullName evidence="7">Putative guanylate kinase</fullName>
    </submittedName>
</protein>